<dbReference type="SUPFAM" id="SSF161111">
    <property type="entry name" value="Cation efflux protein transmembrane domain-like"/>
    <property type="match status" value="1"/>
</dbReference>
<dbReference type="GO" id="GO:0006882">
    <property type="term" value="P:intracellular zinc ion homeostasis"/>
    <property type="evidence" value="ECO:0007669"/>
    <property type="project" value="TreeGrafter"/>
</dbReference>
<feature type="transmembrane region" description="Helical" evidence="7">
    <location>
        <begin position="37"/>
        <end position="59"/>
    </location>
</feature>
<dbReference type="PANTHER" id="PTHR43840">
    <property type="entry name" value="MITOCHONDRIAL METAL TRANSPORTER 1-RELATED"/>
    <property type="match status" value="1"/>
</dbReference>
<evidence type="ECO:0000256" key="2">
    <source>
        <dbReference type="ARBA" id="ARBA00008114"/>
    </source>
</evidence>
<accession>A0A1G9FVB9</accession>
<evidence type="ECO:0000256" key="1">
    <source>
        <dbReference type="ARBA" id="ARBA00004141"/>
    </source>
</evidence>
<evidence type="ECO:0000313" key="10">
    <source>
        <dbReference type="Proteomes" id="UP000198718"/>
    </source>
</evidence>
<dbReference type="GO" id="GO:0005886">
    <property type="term" value="C:plasma membrane"/>
    <property type="evidence" value="ECO:0007669"/>
    <property type="project" value="TreeGrafter"/>
</dbReference>
<organism evidence="9 10">
    <name type="scientific">Natronincola ferrireducens</name>
    <dbReference type="NCBI Taxonomy" id="393762"/>
    <lineage>
        <taxon>Bacteria</taxon>
        <taxon>Bacillati</taxon>
        <taxon>Bacillota</taxon>
        <taxon>Clostridia</taxon>
        <taxon>Peptostreptococcales</taxon>
        <taxon>Natronincolaceae</taxon>
        <taxon>Natronincola</taxon>
    </lineage>
</organism>
<comment type="subcellular location">
    <subcellularLocation>
        <location evidence="1">Membrane</location>
        <topology evidence="1">Multi-pass membrane protein</topology>
    </subcellularLocation>
</comment>
<dbReference type="PANTHER" id="PTHR43840:SF15">
    <property type="entry name" value="MITOCHONDRIAL METAL TRANSPORTER 1-RELATED"/>
    <property type="match status" value="1"/>
</dbReference>
<dbReference type="EMBL" id="FNFP01000005">
    <property type="protein sequence ID" value="SDK92344.1"/>
    <property type="molecule type" value="Genomic_DNA"/>
</dbReference>
<protein>
    <submittedName>
        <fullName evidence="9">Cation diffusion facilitator family transporter</fullName>
    </submittedName>
</protein>
<dbReference type="AlphaFoldDB" id="A0A1G9FVB9"/>
<dbReference type="Pfam" id="PF01545">
    <property type="entry name" value="Cation_efflux"/>
    <property type="match status" value="1"/>
</dbReference>
<sequence length="303" mass="34978">METKNIEYRTLRLSVLGALLFAVIGIILGIVANSQMIFFDGIYSLVSLGLSFLSLRALIYMEKEETNKFQFGKDIIEPLVILFKSFVILVMCIYAVVVSLEDIFNGGRSVHIENALGYAFLSTFLCLLFYLKLRKKEKICPSELLKVESSQWFMDTLLSLAVLIGFIIAFFMKKTNYAYLTPYVDPFLVLVTSLYFVKTPLVTIKENIKELLGMPPSREIEKGIKSIIHDIKLKYFIEESYVRISKVGRVIFIEIDFVLGKKTKVKHVKDFDCIREEIDTQLESIKYEKWLTVSFTENRKWAV</sequence>
<dbReference type="InterPro" id="IPR027469">
    <property type="entry name" value="Cation_efflux_TMD_sf"/>
</dbReference>
<keyword evidence="6 7" id="KW-0472">Membrane</keyword>
<feature type="transmembrane region" description="Helical" evidence="7">
    <location>
        <begin position="12"/>
        <end position="31"/>
    </location>
</feature>
<feature type="transmembrane region" description="Helical" evidence="7">
    <location>
        <begin position="152"/>
        <end position="171"/>
    </location>
</feature>
<feature type="domain" description="Cation efflux protein transmembrane" evidence="8">
    <location>
        <begin position="12"/>
        <end position="212"/>
    </location>
</feature>
<keyword evidence="5 7" id="KW-1133">Transmembrane helix</keyword>
<dbReference type="InterPro" id="IPR002524">
    <property type="entry name" value="Cation_efflux"/>
</dbReference>
<keyword evidence="4 7" id="KW-0812">Transmembrane</keyword>
<keyword evidence="3" id="KW-0813">Transport</keyword>
<feature type="transmembrane region" description="Helical" evidence="7">
    <location>
        <begin position="177"/>
        <end position="197"/>
    </location>
</feature>
<dbReference type="RefSeq" id="WP_176762146.1">
    <property type="nucleotide sequence ID" value="NZ_FNFP01000005.1"/>
</dbReference>
<dbReference type="GO" id="GO:0015093">
    <property type="term" value="F:ferrous iron transmembrane transporter activity"/>
    <property type="evidence" value="ECO:0007669"/>
    <property type="project" value="TreeGrafter"/>
</dbReference>
<evidence type="ECO:0000313" key="9">
    <source>
        <dbReference type="EMBL" id="SDK92344.1"/>
    </source>
</evidence>
<feature type="transmembrane region" description="Helical" evidence="7">
    <location>
        <begin position="79"/>
        <end position="100"/>
    </location>
</feature>
<evidence type="ECO:0000256" key="5">
    <source>
        <dbReference type="ARBA" id="ARBA00022989"/>
    </source>
</evidence>
<dbReference type="InterPro" id="IPR058533">
    <property type="entry name" value="Cation_efflux_TM"/>
</dbReference>
<dbReference type="GO" id="GO:0015086">
    <property type="term" value="F:cadmium ion transmembrane transporter activity"/>
    <property type="evidence" value="ECO:0007669"/>
    <property type="project" value="TreeGrafter"/>
</dbReference>
<dbReference type="GO" id="GO:0015341">
    <property type="term" value="F:zinc efflux antiporter activity"/>
    <property type="evidence" value="ECO:0007669"/>
    <property type="project" value="TreeGrafter"/>
</dbReference>
<feature type="transmembrane region" description="Helical" evidence="7">
    <location>
        <begin position="112"/>
        <end position="131"/>
    </location>
</feature>
<evidence type="ECO:0000256" key="3">
    <source>
        <dbReference type="ARBA" id="ARBA00022448"/>
    </source>
</evidence>
<comment type="similarity">
    <text evidence="2">Belongs to the cation diffusion facilitator (CDF) transporter (TC 2.A.4) family.</text>
</comment>
<proteinExistence type="inferred from homology"/>
<dbReference type="NCBIfam" id="TIGR01297">
    <property type="entry name" value="CDF"/>
    <property type="match status" value="1"/>
</dbReference>
<dbReference type="InterPro" id="IPR050291">
    <property type="entry name" value="CDF_Transporter"/>
</dbReference>
<dbReference type="Proteomes" id="UP000198718">
    <property type="component" value="Unassembled WGS sequence"/>
</dbReference>
<evidence type="ECO:0000256" key="6">
    <source>
        <dbReference type="ARBA" id="ARBA00023136"/>
    </source>
</evidence>
<evidence type="ECO:0000259" key="8">
    <source>
        <dbReference type="Pfam" id="PF01545"/>
    </source>
</evidence>
<reference evidence="9 10" key="1">
    <citation type="submission" date="2016-10" db="EMBL/GenBank/DDBJ databases">
        <authorList>
            <person name="de Groot N.N."/>
        </authorList>
    </citation>
    <scope>NUCLEOTIDE SEQUENCE [LARGE SCALE GENOMIC DNA]</scope>
    <source>
        <strain evidence="9 10">DSM 18346</strain>
    </source>
</reference>
<dbReference type="STRING" id="393762.SAMN05660472_02262"/>
<name>A0A1G9FVB9_9FIRM</name>
<gene>
    <name evidence="9" type="ORF">SAMN05660472_02262</name>
</gene>
<keyword evidence="10" id="KW-1185">Reference proteome</keyword>
<dbReference type="Gene3D" id="1.20.1510.10">
    <property type="entry name" value="Cation efflux protein transmembrane domain"/>
    <property type="match status" value="1"/>
</dbReference>
<evidence type="ECO:0000256" key="4">
    <source>
        <dbReference type="ARBA" id="ARBA00022692"/>
    </source>
</evidence>
<evidence type="ECO:0000256" key="7">
    <source>
        <dbReference type="SAM" id="Phobius"/>
    </source>
</evidence>